<dbReference type="InterPro" id="IPR000515">
    <property type="entry name" value="MetI-like"/>
</dbReference>
<feature type="transmembrane region" description="Helical" evidence="7">
    <location>
        <begin position="110"/>
        <end position="129"/>
    </location>
</feature>
<feature type="transmembrane region" description="Helical" evidence="7">
    <location>
        <begin position="149"/>
        <end position="177"/>
    </location>
</feature>
<keyword evidence="5 7" id="KW-1133">Transmembrane helix</keyword>
<feature type="transmembrane region" description="Helical" evidence="7">
    <location>
        <begin position="47"/>
        <end position="65"/>
    </location>
</feature>
<keyword evidence="2 7" id="KW-0813">Transport</keyword>
<evidence type="ECO:0000313" key="10">
    <source>
        <dbReference type="EMBL" id="CUU57889.1"/>
    </source>
</evidence>
<evidence type="ECO:0000313" key="11">
    <source>
        <dbReference type="Proteomes" id="UP000198802"/>
    </source>
</evidence>
<evidence type="ECO:0000256" key="1">
    <source>
        <dbReference type="ARBA" id="ARBA00004651"/>
    </source>
</evidence>
<organism evidence="10 11">
    <name type="scientific">Parafrankia irregularis</name>
    <dbReference type="NCBI Taxonomy" id="795642"/>
    <lineage>
        <taxon>Bacteria</taxon>
        <taxon>Bacillati</taxon>
        <taxon>Actinomycetota</taxon>
        <taxon>Actinomycetes</taxon>
        <taxon>Frankiales</taxon>
        <taxon>Frankiaceae</taxon>
        <taxon>Parafrankia</taxon>
    </lineage>
</organism>
<dbReference type="EMBL" id="FAOZ01000015">
    <property type="protein sequence ID" value="CUU57889.1"/>
    <property type="molecule type" value="Genomic_DNA"/>
</dbReference>
<dbReference type="AlphaFoldDB" id="A0A0S4QQN5"/>
<feature type="domain" description="ABC transmembrane type-1" evidence="9">
    <location>
        <begin position="102"/>
        <end position="282"/>
    </location>
</feature>
<gene>
    <name evidence="10" type="ORF">Ga0074812_11591</name>
</gene>
<name>A0A0S4QQN5_9ACTN</name>
<feature type="transmembrane region" description="Helical" evidence="7">
    <location>
        <begin position="263"/>
        <end position="291"/>
    </location>
</feature>
<protein>
    <submittedName>
        <fullName evidence="10">ABC-type nitrate/sulfonate/bicarbonate transport system, permease component</fullName>
    </submittedName>
</protein>
<dbReference type="SUPFAM" id="SSF161098">
    <property type="entry name" value="MetI-like"/>
    <property type="match status" value="1"/>
</dbReference>
<keyword evidence="3" id="KW-1003">Cell membrane</keyword>
<evidence type="ECO:0000256" key="3">
    <source>
        <dbReference type="ARBA" id="ARBA00022475"/>
    </source>
</evidence>
<evidence type="ECO:0000256" key="4">
    <source>
        <dbReference type="ARBA" id="ARBA00022692"/>
    </source>
</evidence>
<comment type="subcellular location">
    <subcellularLocation>
        <location evidence="1 7">Cell membrane</location>
        <topology evidence="1 7">Multi-pass membrane protein</topology>
    </subcellularLocation>
</comment>
<dbReference type="CDD" id="cd06261">
    <property type="entry name" value="TM_PBP2"/>
    <property type="match status" value="1"/>
</dbReference>
<dbReference type="Gene3D" id="1.10.3720.10">
    <property type="entry name" value="MetI-like"/>
    <property type="match status" value="1"/>
</dbReference>
<dbReference type="Pfam" id="PF00528">
    <property type="entry name" value="BPD_transp_1"/>
    <property type="match status" value="1"/>
</dbReference>
<dbReference type="PANTHER" id="PTHR30151">
    <property type="entry name" value="ALKANE SULFONATE ABC TRANSPORTER-RELATED, MEMBRANE SUBUNIT"/>
    <property type="match status" value="1"/>
</dbReference>
<dbReference type="InterPro" id="IPR035906">
    <property type="entry name" value="MetI-like_sf"/>
</dbReference>
<evidence type="ECO:0000256" key="7">
    <source>
        <dbReference type="RuleBase" id="RU363032"/>
    </source>
</evidence>
<keyword evidence="6 7" id="KW-0472">Membrane</keyword>
<proteinExistence type="inferred from homology"/>
<keyword evidence="4 7" id="KW-0812">Transmembrane</keyword>
<evidence type="ECO:0000256" key="5">
    <source>
        <dbReference type="ARBA" id="ARBA00022989"/>
    </source>
</evidence>
<dbReference type="GO" id="GO:0055085">
    <property type="term" value="P:transmembrane transport"/>
    <property type="evidence" value="ECO:0007669"/>
    <property type="project" value="InterPro"/>
</dbReference>
<feature type="transmembrane region" description="Helical" evidence="7">
    <location>
        <begin position="221"/>
        <end position="243"/>
    </location>
</feature>
<dbReference type="RefSeq" id="WP_091280101.1">
    <property type="nucleotide sequence ID" value="NZ_FAOZ01000015.1"/>
</dbReference>
<dbReference type="PROSITE" id="PS50928">
    <property type="entry name" value="ABC_TM1"/>
    <property type="match status" value="1"/>
</dbReference>
<reference evidence="11" key="1">
    <citation type="submission" date="2015-11" db="EMBL/GenBank/DDBJ databases">
        <authorList>
            <person name="Varghese N."/>
        </authorList>
    </citation>
    <scope>NUCLEOTIDE SEQUENCE [LARGE SCALE GENOMIC DNA]</scope>
    <source>
        <strain evidence="11">DSM 45899</strain>
    </source>
</reference>
<evidence type="ECO:0000256" key="8">
    <source>
        <dbReference type="SAM" id="MobiDB-lite"/>
    </source>
</evidence>
<sequence>MSTATVDAGAPPPPPTPSPSAGATAVARGRQGHSVAGAIATRIGRTLLSVVASTGVIIGLWYAFIEVFDLNPLVAKDPQAVWQYLFTAPDATENRDVILDGLWHTLGDAAVGYAVGTVAALGIAIAFVLSRSVEQALMPVAMMLRSVPLVAMTPLLTLIFGRGLLAVSVIAGIVVFFPSLVNLVFGLRSASSAAADLVLAYGGGPFTVLRKVSLPSALPALFVSARISVPSAVIGALLAEWLATGKGLGYLMQRSQQTFDYGGVWAATVLITVASVAIYALVGFVEAVVLARYGPAPSRRA</sequence>
<keyword evidence="11" id="KW-1185">Reference proteome</keyword>
<evidence type="ECO:0000259" key="9">
    <source>
        <dbReference type="PROSITE" id="PS50928"/>
    </source>
</evidence>
<evidence type="ECO:0000256" key="2">
    <source>
        <dbReference type="ARBA" id="ARBA00022448"/>
    </source>
</evidence>
<dbReference type="GO" id="GO:0005886">
    <property type="term" value="C:plasma membrane"/>
    <property type="evidence" value="ECO:0007669"/>
    <property type="project" value="UniProtKB-SubCell"/>
</dbReference>
<dbReference type="PANTHER" id="PTHR30151:SF0">
    <property type="entry name" value="ABC TRANSPORTER PERMEASE PROTEIN MJ0413-RELATED"/>
    <property type="match status" value="1"/>
</dbReference>
<dbReference type="Proteomes" id="UP000198802">
    <property type="component" value="Unassembled WGS sequence"/>
</dbReference>
<comment type="similarity">
    <text evidence="7">Belongs to the binding-protein-dependent transport system permease family.</text>
</comment>
<evidence type="ECO:0000256" key="6">
    <source>
        <dbReference type="ARBA" id="ARBA00023136"/>
    </source>
</evidence>
<feature type="region of interest" description="Disordered" evidence="8">
    <location>
        <begin position="1"/>
        <end position="24"/>
    </location>
</feature>
<accession>A0A0S4QQN5</accession>